<reference evidence="4 5" key="1">
    <citation type="journal article" date="2015" name="Stand. Genomic Sci.">
        <title>Genomic Encyclopedia of Bacterial and Archaeal Type Strains, Phase III: the genomes of soil and plant-associated and newly described type strains.</title>
        <authorList>
            <person name="Whitman W.B."/>
            <person name="Woyke T."/>
            <person name="Klenk H.P."/>
            <person name="Zhou Y."/>
            <person name="Lilburn T.G."/>
            <person name="Beck B.J."/>
            <person name="De Vos P."/>
            <person name="Vandamme P."/>
            <person name="Eisen J.A."/>
            <person name="Garrity G."/>
            <person name="Hugenholtz P."/>
            <person name="Kyrpides N.C."/>
        </authorList>
    </citation>
    <scope>NUCLEOTIDE SEQUENCE [LARGE SCALE GENOMIC DNA]</scope>
    <source>
        <strain evidence="4 5">CGMCC 1.5364</strain>
    </source>
</reference>
<feature type="region of interest" description="Disordered" evidence="1">
    <location>
        <begin position="47"/>
        <end position="67"/>
    </location>
</feature>
<accession>A0A562NCW7</accession>
<dbReference type="RefSeq" id="WP_242008279.1">
    <property type="nucleotide sequence ID" value="NZ_VLKU01000012.1"/>
</dbReference>
<evidence type="ECO:0000259" key="3">
    <source>
        <dbReference type="Pfam" id="PF00188"/>
    </source>
</evidence>
<feature type="chain" id="PRO_5021810760" evidence="2">
    <location>
        <begin position="28"/>
        <end position="180"/>
    </location>
</feature>
<dbReference type="EMBL" id="VLKU01000012">
    <property type="protein sequence ID" value="TWI29898.1"/>
    <property type="molecule type" value="Genomic_DNA"/>
</dbReference>
<feature type="signal peptide" evidence="2">
    <location>
        <begin position="1"/>
        <end position="27"/>
    </location>
</feature>
<evidence type="ECO:0000313" key="4">
    <source>
        <dbReference type="EMBL" id="TWI29898.1"/>
    </source>
</evidence>
<dbReference type="PANTHER" id="PTHR31157:SF1">
    <property type="entry name" value="SCP DOMAIN-CONTAINING PROTEIN"/>
    <property type="match status" value="1"/>
</dbReference>
<evidence type="ECO:0000256" key="2">
    <source>
        <dbReference type="SAM" id="SignalP"/>
    </source>
</evidence>
<dbReference type="Proteomes" id="UP000316225">
    <property type="component" value="Unassembled WGS sequence"/>
</dbReference>
<evidence type="ECO:0000256" key="1">
    <source>
        <dbReference type="SAM" id="MobiDB-lite"/>
    </source>
</evidence>
<keyword evidence="5" id="KW-1185">Reference proteome</keyword>
<dbReference type="Gene3D" id="3.40.33.10">
    <property type="entry name" value="CAP"/>
    <property type="match status" value="1"/>
</dbReference>
<dbReference type="AlphaFoldDB" id="A0A562NCW7"/>
<feature type="compositionally biased region" description="Polar residues" evidence="1">
    <location>
        <begin position="47"/>
        <end position="61"/>
    </location>
</feature>
<evidence type="ECO:0000313" key="5">
    <source>
        <dbReference type="Proteomes" id="UP000316225"/>
    </source>
</evidence>
<dbReference type="PANTHER" id="PTHR31157">
    <property type="entry name" value="SCP DOMAIN-CONTAINING PROTEIN"/>
    <property type="match status" value="1"/>
</dbReference>
<sequence>MKMLSKLVSGATAVVVVLAAGAISADANGSVRQNEKQAGAVRCLATSSRDNASGAEATSSVRRARGLPPVRANAKLAEAAARHACDMARRGVMSHRGSGTSGPSQRVRAVGYAPGITAENIAAGPFTHAAVHAAWEASTGHLANILIPQISEYGVGRAIGADGKTEYWAAVYSAPRARRH</sequence>
<organism evidence="4 5">
    <name type="scientific">Paracoccus sulfuroxidans</name>
    <dbReference type="NCBI Taxonomy" id="384678"/>
    <lineage>
        <taxon>Bacteria</taxon>
        <taxon>Pseudomonadati</taxon>
        <taxon>Pseudomonadota</taxon>
        <taxon>Alphaproteobacteria</taxon>
        <taxon>Rhodobacterales</taxon>
        <taxon>Paracoccaceae</taxon>
        <taxon>Paracoccus</taxon>
    </lineage>
</organism>
<feature type="domain" description="SCP" evidence="3">
    <location>
        <begin position="57"/>
        <end position="172"/>
    </location>
</feature>
<comment type="caution">
    <text evidence="4">The sequence shown here is derived from an EMBL/GenBank/DDBJ whole genome shotgun (WGS) entry which is preliminary data.</text>
</comment>
<dbReference type="CDD" id="cd05379">
    <property type="entry name" value="CAP_bacterial"/>
    <property type="match status" value="1"/>
</dbReference>
<dbReference type="Pfam" id="PF00188">
    <property type="entry name" value="CAP"/>
    <property type="match status" value="1"/>
</dbReference>
<name>A0A562NCW7_9RHOB</name>
<proteinExistence type="predicted"/>
<gene>
    <name evidence="4" type="ORF">IQ24_03370</name>
</gene>
<dbReference type="InterPro" id="IPR014044">
    <property type="entry name" value="CAP_dom"/>
</dbReference>
<dbReference type="SUPFAM" id="SSF55797">
    <property type="entry name" value="PR-1-like"/>
    <property type="match status" value="1"/>
</dbReference>
<keyword evidence="2" id="KW-0732">Signal</keyword>
<protein>
    <submittedName>
        <fullName evidence="4">Cysteine-rich secretory protein family protein</fullName>
    </submittedName>
</protein>
<dbReference type="InterPro" id="IPR035940">
    <property type="entry name" value="CAP_sf"/>
</dbReference>